<dbReference type="Proteomes" id="UP001236663">
    <property type="component" value="Unassembled WGS sequence"/>
</dbReference>
<dbReference type="RefSeq" id="WP_163386553.1">
    <property type="nucleotide sequence ID" value="NZ_JAUFQS010000017.1"/>
</dbReference>
<comment type="caution">
    <text evidence="1">The sequence shown here is derived from an EMBL/GenBank/DDBJ whole genome shotgun (WGS) entry which is preliminary data.</text>
</comment>
<proteinExistence type="predicted"/>
<gene>
    <name evidence="1" type="ORF">QWZ15_14580</name>
</gene>
<sequence length="89" mass="10173">MNTLHKLKKFAKSREKAYQIANSMEAGKMKAISRINRVADFFAGKSEAAQLRAVAQVEQDILLILPDPRSRYAKLRQRMLDLIQQSRGL</sequence>
<reference evidence="2" key="1">
    <citation type="journal article" date="2019" name="Int. J. Syst. Evol. Microbiol.">
        <title>The Global Catalogue of Microorganisms (GCM) 10K type strain sequencing project: providing services to taxonomists for standard genome sequencing and annotation.</title>
        <authorList>
            <consortium name="The Broad Institute Genomics Platform"/>
            <consortium name="The Broad Institute Genome Sequencing Center for Infectious Disease"/>
            <person name="Wu L."/>
            <person name="Ma J."/>
        </authorList>
    </citation>
    <scope>NUCLEOTIDE SEQUENCE [LARGE SCALE GENOMIC DNA]</scope>
    <source>
        <strain evidence="2">CECT 7706</strain>
    </source>
</reference>
<evidence type="ECO:0000313" key="1">
    <source>
        <dbReference type="EMBL" id="MDN3689062.1"/>
    </source>
</evidence>
<evidence type="ECO:0008006" key="3">
    <source>
        <dbReference type="Google" id="ProtNLM"/>
    </source>
</evidence>
<keyword evidence="2" id="KW-1185">Reference proteome</keyword>
<protein>
    <recommendedName>
        <fullName evidence="3">CHAD domain-containing protein</fullName>
    </recommendedName>
</protein>
<name>A0ABT8CA89_9BACT</name>
<accession>A0ABT8CA89</accession>
<dbReference type="EMBL" id="JAUFQS010000017">
    <property type="protein sequence ID" value="MDN3689062.1"/>
    <property type="molecule type" value="Genomic_DNA"/>
</dbReference>
<evidence type="ECO:0000313" key="2">
    <source>
        <dbReference type="Proteomes" id="UP001236663"/>
    </source>
</evidence>
<organism evidence="1 2">
    <name type="scientific">Cyclobacterium jeungdonense</name>
    <dbReference type="NCBI Taxonomy" id="708087"/>
    <lineage>
        <taxon>Bacteria</taxon>
        <taxon>Pseudomonadati</taxon>
        <taxon>Bacteroidota</taxon>
        <taxon>Cytophagia</taxon>
        <taxon>Cytophagales</taxon>
        <taxon>Cyclobacteriaceae</taxon>
        <taxon>Cyclobacterium</taxon>
    </lineage>
</organism>